<dbReference type="Proteomes" id="UP000193963">
    <property type="component" value="Unassembled WGS sequence"/>
</dbReference>
<dbReference type="OrthoDB" id="5713681at2"/>
<gene>
    <name evidence="2" type="ORF">PSM7751_00024</name>
</gene>
<accession>A0A1X6Y3G0</accession>
<keyword evidence="3" id="KW-1185">Reference proteome</keyword>
<dbReference type="EMBL" id="FWFN01000001">
    <property type="protein sequence ID" value="SLN09904.1"/>
    <property type="molecule type" value="Genomic_DNA"/>
</dbReference>
<protein>
    <submittedName>
        <fullName evidence="2">Uncharacterized protein</fullName>
    </submittedName>
</protein>
<evidence type="ECO:0000313" key="2">
    <source>
        <dbReference type="EMBL" id="SLN09904.1"/>
    </source>
</evidence>
<name>A0A1X6Y3G0_9RHOB</name>
<dbReference type="AlphaFoldDB" id="A0A1X6Y3G0"/>
<feature type="compositionally biased region" description="Polar residues" evidence="1">
    <location>
        <begin position="7"/>
        <end position="16"/>
    </location>
</feature>
<feature type="compositionally biased region" description="Basic and acidic residues" evidence="1">
    <location>
        <begin position="26"/>
        <end position="36"/>
    </location>
</feature>
<evidence type="ECO:0000256" key="1">
    <source>
        <dbReference type="SAM" id="MobiDB-lite"/>
    </source>
</evidence>
<reference evidence="2 3" key="1">
    <citation type="submission" date="2017-03" db="EMBL/GenBank/DDBJ databases">
        <authorList>
            <person name="Afonso C.L."/>
            <person name="Miller P.J."/>
            <person name="Scott M.A."/>
            <person name="Spackman E."/>
            <person name="Goraichik I."/>
            <person name="Dimitrov K.M."/>
            <person name="Suarez D.L."/>
            <person name="Swayne D.E."/>
        </authorList>
    </citation>
    <scope>NUCLEOTIDE SEQUENCE [LARGE SCALE GENOMIC DNA]</scope>
    <source>
        <strain evidence="2 3">CECT 7751</strain>
    </source>
</reference>
<organism evidence="2 3">
    <name type="scientific">Pseudooceanicola marinus</name>
    <dbReference type="NCBI Taxonomy" id="396013"/>
    <lineage>
        <taxon>Bacteria</taxon>
        <taxon>Pseudomonadati</taxon>
        <taxon>Pseudomonadota</taxon>
        <taxon>Alphaproteobacteria</taxon>
        <taxon>Rhodobacterales</taxon>
        <taxon>Paracoccaceae</taxon>
        <taxon>Pseudooceanicola</taxon>
    </lineage>
</organism>
<feature type="region of interest" description="Disordered" evidence="1">
    <location>
        <begin position="26"/>
        <end position="45"/>
    </location>
</feature>
<feature type="region of interest" description="Disordered" evidence="1">
    <location>
        <begin position="1"/>
        <end position="21"/>
    </location>
</feature>
<evidence type="ECO:0000313" key="3">
    <source>
        <dbReference type="Proteomes" id="UP000193963"/>
    </source>
</evidence>
<sequence length="45" mass="5071">MTAAPQPYTNINSTSPLKHDYPILDGWRRMARRDQAPGRMNPSTG</sequence>
<proteinExistence type="predicted"/>